<dbReference type="InterPro" id="IPR013655">
    <property type="entry name" value="PAS_fold_3"/>
</dbReference>
<feature type="region of interest" description="Disordered" evidence="1">
    <location>
        <begin position="1"/>
        <end position="33"/>
    </location>
</feature>
<dbReference type="InterPro" id="IPR001610">
    <property type="entry name" value="PAC"/>
</dbReference>
<comment type="caution">
    <text evidence="3">The sequence shown here is derived from an EMBL/GenBank/DDBJ whole genome shotgun (WGS) entry which is preliminary data.</text>
</comment>
<dbReference type="Proteomes" id="UP001501358">
    <property type="component" value="Unassembled WGS sequence"/>
</dbReference>
<dbReference type="InterPro" id="IPR000014">
    <property type="entry name" value="PAS"/>
</dbReference>
<accession>A0ABP5ZCG7</accession>
<dbReference type="InterPro" id="IPR000700">
    <property type="entry name" value="PAS-assoc_C"/>
</dbReference>
<feature type="domain" description="PAC" evidence="2">
    <location>
        <begin position="90"/>
        <end position="142"/>
    </location>
</feature>
<dbReference type="Gene3D" id="3.30.450.20">
    <property type="entry name" value="PAS domain"/>
    <property type="match status" value="1"/>
</dbReference>
<evidence type="ECO:0000313" key="3">
    <source>
        <dbReference type="EMBL" id="GAA2496559.1"/>
    </source>
</evidence>
<feature type="region of interest" description="Disordered" evidence="1">
    <location>
        <begin position="129"/>
        <end position="161"/>
    </location>
</feature>
<dbReference type="Gene3D" id="2.10.70.100">
    <property type="match status" value="1"/>
</dbReference>
<protein>
    <recommendedName>
        <fullName evidence="2">PAC domain-containing protein</fullName>
    </recommendedName>
</protein>
<evidence type="ECO:0000313" key="4">
    <source>
        <dbReference type="Proteomes" id="UP001501358"/>
    </source>
</evidence>
<evidence type="ECO:0000256" key="1">
    <source>
        <dbReference type="SAM" id="MobiDB-lite"/>
    </source>
</evidence>
<evidence type="ECO:0000259" key="2">
    <source>
        <dbReference type="PROSITE" id="PS50113"/>
    </source>
</evidence>
<sequence>MAPHQQPDRPPCALPGPASRPARTPGASGSAEWNLVTDEVSWSGGLFRIFGRDPADGPLSLDELPSWLCAEDRQALTAAVAAGLVDGRPVDGRFRIVRPDGAVRAVHVAGEPLLDADGGALSLRAVVRDLGDRPPRREGAGPGGGEARGGGRGGEGRGARG</sequence>
<dbReference type="Pfam" id="PF08447">
    <property type="entry name" value="PAS_3"/>
    <property type="match status" value="1"/>
</dbReference>
<dbReference type="SUPFAM" id="SSF55785">
    <property type="entry name" value="PYP-like sensor domain (PAS domain)"/>
    <property type="match status" value="1"/>
</dbReference>
<dbReference type="PROSITE" id="PS50113">
    <property type="entry name" value="PAC"/>
    <property type="match status" value="1"/>
</dbReference>
<organism evidence="3 4">
    <name type="scientific">Streptomyces thermolineatus</name>
    <dbReference type="NCBI Taxonomy" id="44033"/>
    <lineage>
        <taxon>Bacteria</taxon>
        <taxon>Bacillati</taxon>
        <taxon>Actinomycetota</taxon>
        <taxon>Actinomycetes</taxon>
        <taxon>Kitasatosporales</taxon>
        <taxon>Streptomycetaceae</taxon>
        <taxon>Streptomyces</taxon>
    </lineage>
</organism>
<name>A0ABP5ZCG7_9ACTN</name>
<dbReference type="InterPro" id="IPR035965">
    <property type="entry name" value="PAS-like_dom_sf"/>
</dbReference>
<dbReference type="EMBL" id="BAAATA010000022">
    <property type="protein sequence ID" value="GAA2496559.1"/>
    <property type="molecule type" value="Genomic_DNA"/>
</dbReference>
<keyword evidence="4" id="KW-1185">Reference proteome</keyword>
<dbReference type="SMART" id="SM00086">
    <property type="entry name" value="PAC"/>
    <property type="match status" value="1"/>
</dbReference>
<proteinExistence type="predicted"/>
<gene>
    <name evidence="3" type="ORF">GCM10010406_36090</name>
</gene>
<feature type="compositionally biased region" description="Gly residues" evidence="1">
    <location>
        <begin position="140"/>
        <end position="153"/>
    </location>
</feature>
<dbReference type="RefSeq" id="WP_425582692.1">
    <property type="nucleotide sequence ID" value="NZ_BAAATA010000022.1"/>
</dbReference>
<dbReference type="CDD" id="cd00130">
    <property type="entry name" value="PAS"/>
    <property type="match status" value="1"/>
</dbReference>
<reference evidence="4" key="1">
    <citation type="journal article" date="2019" name="Int. J. Syst. Evol. Microbiol.">
        <title>The Global Catalogue of Microorganisms (GCM) 10K type strain sequencing project: providing services to taxonomists for standard genome sequencing and annotation.</title>
        <authorList>
            <consortium name="The Broad Institute Genomics Platform"/>
            <consortium name="The Broad Institute Genome Sequencing Center for Infectious Disease"/>
            <person name="Wu L."/>
            <person name="Ma J."/>
        </authorList>
    </citation>
    <scope>NUCLEOTIDE SEQUENCE [LARGE SCALE GENOMIC DNA]</scope>
    <source>
        <strain evidence="4">JCM 6307</strain>
    </source>
</reference>
<feature type="compositionally biased region" description="Basic and acidic residues" evidence="1">
    <location>
        <begin position="129"/>
        <end position="139"/>
    </location>
</feature>